<dbReference type="OrthoDB" id="5624140at2"/>
<evidence type="ECO:0000313" key="2">
    <source>
        <dbReference type="Proteomes" id="UP000031623"/>
    </source>
</evidence>
<dbReference type="EMBL" id="AP014633">
    <property type="protein sequence ID" value="BAP57978.1"/>
    <property type="molecule type" value="Genomic_DNA"/>
</dbReference>
<evidence type="ECO:0000313" key="1">
    <source>
        <dbReference type="EMBL" id="BAP57978.1"/>
    </source>
</evidence>
<gene>
    <name evidence="1" type="ORF">THII_3681</name>
</gene>
<protein>
    <submittedName>
        <fullName evidence="1">Secreted protein</fullName>
    </submittedName>
</protein>
<dbReference type="AlphaFoldDB" id="A0A090AHX7"/>
<dbReference type="HOGENOM" id="CLU_1495537_0_0_6"/>
<sequence>MLSLRFIFLFMLYCYLGKSFAHDREQITPVTVQNPQPLWLAEKFESRRRGLEEIPPNIWAINISRQHNFCYSTPEKIVLWLPEEQRSGQMDRLIIKDGKTQQAIKLRWLANETALAWPTERLPLQPDHTYIITLSGSFSENKIVVHQIPIGNQTVAEQAEWMNRHGCDSQAEMLLKEQPA</sequence>
<organism evidence="1 2">
    <name type="scientific">Thioploca ingrica</name>
    <dbReference type="NCBI Taxonomy" id="40754"/>
    <lineage>
        <taxon>Bacteria</taxon>
        <taxon>Pseudomonadati</taxon>
        <taxon>Pseudomonadota</taxon>
        <taxon>Gammaproteobacteria</taxon>
        <taxon>Thiotrichales</taxon>
        <taxon>Thiotrichaceae</taxon>
        <taxon>Thioploca</taxon>
    </lineage>
</organism>
<accession>A0A090AHX7</accession>
<proteinExistence type="predicted"/>
<dbReference type="KEGG" id="tig:THII_3681"/>
<dbReference type="Proteomes" id="UP000031623">
    <property type="component" value="Chromosome"/>
</dbReference>
<dbReference type="STRING" id="40754.THII_3681"/>
<reference evidence="1 2" key="1">
    <citation type="journal article" date="2014" name="ISME J.">
        <title>Ecophysiology of Thioploca ingrica as revealed by the complete genome sequence supplemented with proteomic evidence.</title>
        <authorList>
            <person name="Kojima H."/>
            <person name="Ogura Y."/>
            <person name="Yamamoto N."/>
            <person name="Togashi T."/>
            <person name="Mori H."/>
            <person name="Watanabe T."/>
            <person name="Nemoto F."/>
            <person name="Kurokawa K."/>
            <person name="Hayashi T."/>
            <person name="Fukui M."/>
        </authorList>
    </citation>
    <scope>NUCLEOTIDE SEQUENCE [LARGE SCALE GENOMIC DNA]</scope>
</reference>
<name>A0A090AHX7_9GAMM</name>
<keyword evidence="2" id="KW-1185">Reference proteome</keyword>